<evidence type="ECO:0000313" key="3">
    <source>
        <dbReference type="Proteomes" id="UP001218218"/>
    </source>
</evidence>
<evidence type="ECO:0000256" key="1">
    <source>
        <dbReference type="SAM" id="MobiDB-lite"/>
    </source>
</evidence>
<name>A0AAD7EE16_9AGAR</name>
<accession>A0AAD7EE16</accession>
<dbReference type="Proteomes" id="UP001218218">
    <property type="component" value="Unassembled WGS sequence"/>
</dbReference>
<dbReference type="EMBL" id="JARIHO010000068">
    <property type="protein sequence ID" value="KAJ7314227.1"/>
    <property type="molecule type" value="Genomic_DNA"/>
</dbReference>
<comment type="caution">
    <text evidence="2">The sequence shown here is derived from an EMBL/GenBank/DDBJ whole genome shotgun (WGS) entry which is preliminary data.</text>
</comment>
<dbReference type="AlphaFoldDB" id="A0AAD7EE16"/>
<feature type="compositionally biased region" description="Acidic residues" evidence="1">
    <location>
        <begin position="147"/>
        <end position="160"/>
    </location>
</feature>
<keyword evidence="3" id="KW-1185">Reference proteome</keyword>
<gene>
    <name evidence="2" type="ORF">DFH08DRAFT_972970</name>
</gene>
<sequence length="214" mass="24969">MTQFEFITAANAAGLGPVQMDGITWAPAIEKIELTMWRKISGTVEPVNVNKWDITPINNISEDPGLVERRNEILKLLRTVTRVVIEKSKFDLIYPDKKSFRIDWQGFYGDLLRCLLYDAFGRYTKWFHKNDPKPGVSGSRNRTNEDLYPDSDPDDDEAEDTDAKPKIKKVKKDQRCRFCLSFLYHPADFVNQVCRFQESNNDEVRARRYINKLR</sequence>
<reference evidence="2" key="1">
    <citation type="submission" date="2023-03" db="EMBL/GenBank/DDBJ databases">
        <title>Massive genome expansion in bonnet fungi (Mycena s.s.) driven by repeated elements and novel gene families across ecological guilds.</title>
        <authorList>
            <consortium name="Lawrence Berkeley National Laboratory"/>
            <person name="Harder C.B."/>
            <person name="Miyauchi S."/>
            <person name="Viragh M."/>
            <person name="Kuo A."/>
            <person name="Thoen E."/>
            <person name="Andreopoulos B."/>
            <person name="Lu D."/>
            <person name="Skrede I."/>
            <person name="Drula E."/>
            <person name="Henrissat B."/>
            <person name="Morin E."/>
            <person name="Kohler A."/>
            <person name="Barry K."/>
            <person name="LaButti K."/>
            <person name="Morin E."/>
            <person name="Salamov A."/>
            <person name="Lipzen A."/>
            <person name="Mereny Z."/>
            <person name="Hegedus B."/>
            <person name="Baldrian P."/>
            <person name="Stursova M."/>
            <person name="Weitz H."/>
            <person name="Taylor A."/>
            <person name="Grigoriev I.V."/>
            <person name="Nagy L.G."/>
            <person name="Martin F."/>
            <person name="Kauserud H."/>
        </authorList>
    </citation>
    <scope>NUCLEOTIDE SEQUENCE</scope>
    <source>
        <strain evidence="2">CBHHK002</strain>
    </source>
</reference>
<proteinExistence type="predicted"/>
<organism evidence="2 3">
    <name type="scientific">Mycena albidolilacea</name>
    <dbReference type="NCBI Taxonomy" id="1033008"/>
    <lineage>
        <taxon>Eukaryota</taxon>
        <taxon>Fungi</taxon>
        <taxon>Dikarya</taxon>
        <taxon>Basidiomycota</taxon>
        <taxon>Agaricomycotina</taxon>
        <taxon>Agaricomycetes</taxon>
        <taxon>Agaricomycetidae</taxon>
        <taxon>Agaricales</taxon>
        <taxon>Marasmiineae</taxon>
        <taxon>Mycenaceae</taxon>
        <taxon>Mycena</taxon>
    </lineage>
</organism>
<protein>
    <submittedName>
        <fullName evidence="2">Uncharacterized protein</fullName>
    </submittedName>
</protein>
<evidence type="ECO:0000313" key="2">
    <source>
        <dbReference type="EMBL" id="KAJ7314227.1"/>
    </source>
</evidence>
<feature type="region of interest" description="Disordered" evidence="1">
    <location>
        <begin position="133"/>
        <end position="166"/>
    </location>
</feature>